<evidence type="ECO:0000313" key="3">
    <source>
        <dbReference type="Proteomes" id="UP001489004"/>
    </source>
</evidence>
<dbReference type="SUPFAM" id="SSF81383">
    <property type="entry name" value="F-box domain"/>
    <property type="match status" value="1"/>
</dbReference>
<dbReference type="Pfam" id="PF24681">
    <property type="entry name" value="Kelch_KLHDC2_KLHL20_DRC7"/>
    <property type="match status" value="2"/>
</dbReference>
<feature type="region of interest" description="Disordered" evidence="1">
    <location>
        <begin position="436"/>
        <end position="456"/>
    </location>
</feature>
<evidence type="ECO:0000256" key="1">
    <source>
        <dbReference type="SAM" id="MobiDB-lite"/>
    </source>
</evidence>
<dbReference type="PANTHER" id="PTHR46175:SF4">
    <property type="entry name" value="BACTERIOOPSIN TRANSCRIPTIONAL ACTIVATOR"/>
    <property type="match status" value="1"/>
</dbReference>
<reference evidence="2 3" key="1">
    <citation type="journal article" date="2024" name="Nat. Commun.">
        <title>Phylogenomics reveals the evolutionary origins of lichenization in chlorophyte algae.</title>
        <authorList>
            <person name="Puginier C."/>
            <person name="Libourel C."/>
            <person name="Otte J."/>
            <person name="Skaloud P."/>
            <person name="Haon M."/>
            <person name="Grisel S."/>
            <person name="Petersen M."/>
            <person name="Berrin J.G."/>
            <person name="Delaux P.M."/>
            <person name="Dal Grande F."/>
            <person name="Keller J."/>
        </authorList>
    </citation>
    <scope>NUCLEOTIDE SEQUENCE [LARGE SCALE GENOMIC DNA]</scope>
    <source>
        <strain evidence="2 3">SAG 2043</strain>
    </source>
</reference>
<evidence type="ECO:0000313" key="2">
    <source>
        <dbReference type="EMBL" id="KAK9823426.1"/>
    </source>
</evidence>
<evidence type="ECO:0008006" key="4">
    <source>
        <dbReference type="Google" id="ProtNLM"/>
    </source>
</evidence>
<dbReference type="Gene3D" id="2.120.10.80">
    <property type="entry name" value="Kelch-type beta propeller"/>
    <property type="match status" value="2"/>
</dbReference>
<dbReference type="Proteomes" id="UP001489004">
    <property type="component" value="Unassembled WGS sequence"/>
</dbReference>
<name>A0AAW1QPK1_9CHLO</name>
<sequence length="605" mass="65114">MADHFPLLSLDDGLLGQVLGCLPAQSVASTALSCSRLRDAARHSTAWQTACLPFLGTPQAPATAVQSAISRLGHRRVAKHLRLADAACWREVPVSGPSPPIREGCSLSTLDSGQLVVFGGHWGNDTFYNDIWMLETSASQPQWREVLVAQHPVPSPRALHFAAVMQGSVLLIHGGLLPEGYRYNDTWRIDLASDSPSWQEIGLADGGAQEAHSLLVADVSRPVPRFHHTIALVGDQLVVFGGHNYRREEMNDTWALDVGNPGKPTWRRLPGRPFQRPCKRAFQVCGVLPPASPRQHPQLVIHGGLAADEATLSDTWVLDLGTEDWRPVDVGVSSEPEERERHAACVIQPAGGRAHLLVCGGIGGSAAHTCKGLFMAQRRLLPVQPFLLSLSHWQGHRLASGQVPGIQCESGNDDGHEAAFHLGRIRAILGLQDGLEGTSSGDLETPSPHPTQYASPDEDASELVAVDGCWTGLPFAESVAVREAPAAQNGAALLQRSRSLPEPITQAGLLDPRLMRREAVCLPLRSGHVVLFGGNDGRWTDAFGDGDHRFGMADTLVMDLSPLADTAHPKSRGFRSTDDSELNDGPMAEHDHVPLATGHPIGHPM</sequence>
<dbReference type="InterPro" id="IPR015915">
    <property type="entry name" value="Kelch-typ_b-propeller"/>
</dbReference>
<accession>A0AAW1QPK1</accession>
<gene>
    <name evidence="2" type="ORF">WJX72_002670</name>
</gene>
<dbReference type="SUPFAM" id="SSF117281">
    <property type="entry name" value="Kelch motif"/>
    <property type="match status" value="2"/>
</dbReference>
<protein>
    <recommendedName>
        <fullName evidence="4">LOV domain-containing protein</fullName>
    </recommendedName>
</protein>
<dbReference type="InterPro" id="IPR036047">
    <property type="entry name" value="F-box-like_dom_sf"/>
</dbReference>
<dbReference type="EMBL" id="JALJOR010000002">
    <property type="protein sequence ID" value="KAK9823426.1"/>
    <property type="molecule type" value="Genomic_DNA"/>
</dbReference>
<keyword evidence="3" id="KW-1185">Reference proteome</keyword>
<proteinExistence type="predicted"/>
<organism evidence="2 3">
    <name type="scientific">[Myrmecia] bisecta</name>
    <dbReference type="NCBI Taxonomy" id="41462"/>
    <lineage>
        <taxon>Eukaryota</taxon>
        <taxon>Viridiplantae</taxon>
        <taxon>Chlorophyta</taxon>
        <taxon>core chlorophytes</taxon>
        <taxon>Trebouxiophyceae</taxon>
        <taxon>Trebouxiales</taxon>
        <taxon>Trebouxiaceae</taxon>
        <taxon>Myrmecia</taxon>
    </lineage>
</organism>
<dbReference type="AlphaFoldDB" id="A0AAW1QPK1"/>
<feature type="region of interest" description="Disordered" evidence="1">
    <location>
        <begin position="567"/>
        <end position="605"/>
    </location>
</feature>
<comment type="caution">
    <text evidence="2">The sequence shown here is derived from an EMBL/GenBank/DDBJ whole genome shotgun (WGS) entry which is preliminary data.</text>
</comment>
<dbReference type="PANTHER" id="PTHR46175">
    <property type="entry name" value="BACTERIOOPSIN TRANSCRIPTIONAL ACTIVATOR"/>
    <property type="match status" value="1"/>
</dbReference>